<name>A0A6M4GZE1_9PROT</name>
<feature type="chain" id="PRO_5026716709" evidence="2">
    <location>
        <begin position="24"/>
        <end position="106"/>
    </location>
</feature>
<organism evidence="3 4">
    <name type="scientific">Usitatibacter rugosus</name>
    <dbReference type="NCBI Taxonomy" id="2732067"/>
    <lineage>
        <taxon>Bacteria</taxon>
        <taxon>Pseudomonadati</taxon>
        <taxon>Pseudomonadota</taxon>
        <taxon>Betaproteobacteria</taxon>
        <taxon>Nitrosomonadales</taxon>
        <taxon>Usitatibacteraceae</taxon>
        <taxon>Usitatibacter</taxon>
    </lineage>
</organism>
<evidence type="ECO:0000313" key="4">
    <source>
        <dbReference type="Proteomes" id="UP000501534"/>
    </source>
</evidence>
<evidence type="ECO:0000256" key="2">
    <source>
        <dbReference type="SAM" id="SignalP"/>
    </source>
</evidence>
<reference evidence="3 4" key="1">
    <citation type="submission" date="2020-04" db="EMBL/GenBank/DDBJ databases">
        <title>Usitatibacter rugosus gen. nov., sp. nov. and Usitatibacter palustris sp. nov., novel members of Usitatibacteraceae fam. nov. within the order Nitrosomonadales isolated from soil.</title>
        <authorList>
            <person name="Huber K.J."/>
            <person name="Neumann-Schaal M."/>
            <person name="Geppert A."/>
            <person name="Luckner M."/>
            <person name="Wanner G."/>
            <person name="Overmann J."/>
        </authorList>
    </citation>
    <scope>NUCLEOTIDE SEQUENCE [LARGE SCALE GENOMIC DNA]</scope>
    <source>
        <strain evidence="3 4">0125_3</strain>
    </source>
</reference>
<feature type="compositionally biased region" description="Pro residues" evidence="1">
    <location>
        <begin position="80"/>
        <end position="99"/>
    </location>
</feature>
<dbReference type="AlphaFoldDB" id="A0A6M4GZE1"/>
<proteinExistence type="predicted"/>
<evidence type="ECO:0000256" key="1">
    <source>
        <dbReference type="SAM" id="MobiDB-lite"/>
    </source>
</evidence>
<accession>A0A6M4GZE1</accession>
<dbReference type="RefSeq" id="WP_171094996.1">
    <property type="nucleotide sequence ID" value="NZ_CP053069.1"/>
</dbReference>
<dbReference type="KEGG" id="uru:DSM104443_03721"/>
<keyword evidence="4" id="KW-1185">Reference proteome</keyword>
<gene>
    <name evidence="3" type="ORF">DSM104443_03721</name>
</gene>
<dbReference type="Proteomes" id="UP000501534">
    <property type="component" value="Chromosome"/>
</dbReference>
<protein>
    <submittedName>
        <fullName evidence="3">Uncharacterized protein</fullName>
    </submittedName>
</protein>
<sequence length="106" mass="11205">MRKLLTTLMIACTGLAAMPPVLAQGKRYDPPQRLRAGALDSCMKDEVMNGAYCAKQCAEGFRMELGKREASCIAVSPGAQIPPPPRPDFTPAKPPPADPKAPKGAA</sequence>
<evidence type="ECO:0000313" key="3">
    <source>
        <dbReference type="EMBL" id="QJR12630.1"/>
    </source>
</evidence>
<keyword evidence="2" id="KW-0732">Signal</keyword>
<feature type="signal peptide" evidence="2">
    <location>
        <begin position="1"/>
        <end position="23"/>
    </location>
</feature>
<feature type="region of interest" description="Disordered" evidence="1">
    <location>
        <begin position="75"/>
        <end position="106"/>
    </location>
</feature>
<dbReference type="EMBL" id="CP053069">
    <property type="protein sequence ID" value="QJR12630.1"/>
    <property type="molecule type" value="Genomic_DNA"/>
</dbReference>